<name>A0A7C8JHD9_ORBOL</name>
<sequence>MPLISTKSLVATGLFVLIPVSLIYTFHSSAGPIGSILEPTFQVPTSTASEHLFISRESLRKRAPAENADPGSLENLGFAKEDNWKGLQISNKCSADQKTRFQKGWIEAGYLTRLFKMSLEEIRYERALGDFLGHAWKTNGFAQRITDNFARIEALHFGGKGFQQTLEIYCDETDTPKRALAACEKNNCCDGSPDGKEGGYFYVKQGVVPVTYAIVLCPSYFEGKTVLERAEELIDSKLPNFDQVKQNVWALYPNIASTLLHLQLHLPFAPTPSLYIGDAIGYYNPTGSGDLASKSADQSTRTAENYAIAALAVAQIHIFGLEKAPSFKDKKDLELEQKEGKFKGLMGTAMEGSNRKEPASGPKPSVLEPETPGQKKAGLSPALKGNLSDVIGTGAGFKLPRLAIKGGLPKDLDKKVYKGIPSIH</sequence>
<proteinExistence type="predicted"/>
<organism evidence="2 3">
    <name type="scientific">Orbilia oligospora</name>
    <name type="common">Nematode-trapping fungus</name>
    <name type="synonym">Arthrobotrys oligospora</name>
    <dbReference type="NCBI Taxonomy" id="2813651"/>
    <lineage>
        <taxon>Eukaryota</taxon>
        <taxon>Fungi</taxon>
        <taxon>Dikarya</taxon>
        <taxon>Ascomycota</taxon>
        <taxon>Pezizomycotina</taxon>
        <taxon>Orbiliomycetes</taxon>
        <taxon>Orbiliales</taxon>
        <taxon>Orbiliaceae</taxon>
        <taxon>Orbilia</taxon>
    </lineage>
</organism>
<gene>
    <name evidence="2" type="ORF">TWF703_000986</name>
</gene>
<dbReference type="AlphaFoldDB" id="A0A7C8JHD9"/>
<evidence type="ECO:0000256" key="1">
    <source>
        <dbReference type="SAM" id="MobiDB-lite"/>
    </source>
</evidence>
<protein>
    <submittedName>
        <fullName evidence="2">Uncharacterized protein</fullName>
    </submittedName>
</protein>
<dbReference type="EMBL" id="WIQZ01000112">
    <property type="protein sequence ID" value="KAF3123244.1"/>
    <property type="molecule type" value="Genomic_DNA"/>
</dbReference>
<comment type="caution">
    <text evidence="2">The sequence shown here is derived from an EMBL/GenBank/DDBJ whole genome shotgun (WGS) entry which is preliminary data.</text>
</comment>
<dbReference type="InterPro" id="IPR024079">
    <property type="entry name" value="MetalloPept_cat_dom_sf"/>
</dbReference>
<dbReference type="GO" id="GO:0008237">
    <property type="term" value="F:metallopeptidase activity"/>
    <property type="evidence" value="ECO:0007669"/>
    <property type="project" value="InterPro"/>
</dbReference>
<accession>A0A7C8JHD9</accession>
<evidence type="ECO:0000313" key="3">
    <source>
        <dbReference type="Proteomes" id="UP000480548"/>
    </source>
</evidence>
<dbReference type="Proteomes" id="UP000480548">
    <property type="component" value="Unassembled WGS sequence"/>
</dbReference>
<feature type="region of interest" description="Disordered" evidence="1">
    <location>
        <begin position="344"/>
        <end position="385"/>
    </location>
</feature>
<reference evidence="2 3" key="1">
    <citation type="submission" date="2019-06" db="EMBL/GenBank/DDBJ databases">
        <authorList>
            <person name="Palmer J.M."/>
        </authorList>
    </citation>
    <scope>NUCLEOTIDE SEQUENCE [LARGE SCALE GENOMIC DNA]</scope>
    <source>
        <strain evidence="2 3">TWF703</strain>
    </source>
</reference>
<dbReference type="Gene3D" id="3.40.390.10">
    <property type="entry name" value="Collagenase (Catalytic Domain)"/>
    <property type="match status" value="1"/>
</dbReference>
<evidence type="ECO:0000313" key="2">
    <source>
        <dbReference type="EMBL" id="KAF3123244.1"/>
    </source>
</evidence>